<evidence type="ECO:0000256" key="1">
    <source>
        <dbReference type="SAM" id="MobiDB-lite"/>
    </source>
</evidence>
<proteinExistence type="predicted"/>
<dbReference type="AlphaFoldDB" id="A0A2K3K5P6"/>
<dbReference type="Proteomes" id="UP000236291">
    <property type="component" value="Unassembled WGS sequence"/>
</dbReference>
<dbReference type="EMBL" id="ASHM01142585">
    <property type="protein sequence ID" value="PNX61591.1"/>
    <property type="molecule type" value="Genomic_DNA"/>
</dbReference>
<feature type="compositionally biased region" description="Basic residues" evidence="1">
    <location>
        <begin position="61"/>
        <end position="70"/>
    </location>
</feature>
<reference evidence="2 3" key="2">
    <citation type="journal article" date="2017" name="Front. Plant Sci.">
        <title>Gene Classification and Mining of Molecular Markers Useful in Red Clover (Trifolium pratense) Breeding.</title>
        <authorList>
            <person name="Istvanek J."/>
            <person name="Dluhosova J."/>
            <person name="Dluhos P."/>
            <person name="Patkova L."/>
            <person name="Nedelnik J."/>
            <person name="Repkova J."/>
        </authorList>
    </citation>
    <scope>NUCLEOTIDE SEQUENCE [LARGE SCALE GENOMIC DNA]</scope>
    <source>
        <strain evidence="3">cv. Tatra</strain>
        <tissue evidence="2">Young leaves</tissue>
    </source>
</reference>
<evidence type="ECO:0000313" key="3">
    <source>
        <dbReference type="Proteomes" id="UP000236291"/>
    </source>
</evidence>
<sequence length="76" mass="8373">MTSLGDVALDKHGKPRVEPRFVNTRLLLSCKTVSAEDTLLGRMADLASELIRIAAEQKGEKSKKKARRSKPNILIA</sequence>
<protein>
    <submittedName>
        <fullName evidence="2">Uncharacterized protein</fullName>
    </submittedName>
</protein>
<name>A0A2K3K5P6_TRIPR</name>
<reference evidence="2 3" key="1">
    <citation type="journal article" date="2014" name="Am. J. Bot.">
        <title>Genome assembly and annotation for red clover (Trifolium pratense; Fabaceae).</title>
        <authorList>
            <person name="Istvanek J."/>
            <person name="Jaros M."/>
            <person name="Krenek A."/>
            <person name="Repkova J."/>
        </authorList>
    </citation>
    <scope>NUCLEOTIDE SEQUENCE [LARGE SCALE GENOMIC DNA]</scope>
    <source>
        <strain evidence="3">cv. Tatra</strain>
        <tissue evidence="2">Young leaves</tissue>
    </source>
</reference>
<comment type="caution">
    <text evidence="2">The sequence shown here is derived from an EMBL/GenBank/DDBJ whole genome shotgun (WGS) entry which is preliminary data.</text>
</comment>
<accession>A0A2K3K5P6</accession>
<evidence type="ECO:0000313" key="2">
    <source>
        <dbReference type="EMBL" id="PNX61591.1"/>
    </source>
</evidence>
<feature type="non-terminal residue" evidence="2">
    <location>
        <position position="76"/>
    </location>
</feature>
<feature type="region of interest" description="Disordered" evidence="1">
    <location>
        <begin position="57"/>
        <end position="76"/>
    </location>
</feature>
<gene>
    <name evidence="2" type="ORF">L195_g060735</name>
</gene>
<organism evidence="2 3">
    <name type="scientific">Trifolium pratense</name>
    <name type="common">Red clover</name>
    <dbReference type="NCBI Taxonomy" id="57577"/>
    <lineage>
        <taxon>Eukaryota</taxon>
        <taxon>Viridiplantae</taxon>
        <taxon>Streptophyta</taxon>
        <taxon>Embryophyta</taxon>
        <taxon>Tracheophyta</taxon>
        <taxon>Spermatophyta</taxon>
        <taxon>Magnoliopsida</taxon>
        <taxon>eudicotyledons</taxon>
        <taxon>Gunneridae</taxon>
        <taxon>Pentapetalae</taxon>
        <taxon>rosids</taxon>
        <taxon>fabids</taxon>
        <taxon>Fabales</taxon>
        <taxon>Fabaceae</taxon>
        <taxon>Papilionoideae</taxon>
        <taxon>50 kb inversion clade</taxon>
        <taxon>NPAAA clade</taxon>
        <taxon>Hologalegina</taxon>
        <taxon>IRL clade</taxon>
        <taxon>Trifolieae</taxon>
        <taxon>Trifolium</taxon>
    </lineage>
</organism>